<evidence type="ECO:0000313" key="2">
    <source>
        <dbReference type="Proteomes" id="UP001054902"/>
    </source>
</evidence>
<evidence type="ECO:0000313" key="1">
    <source>
        <dbReference type="EMBL" id="GFH57874.1"/>
    </source>
</evidence>
<dbReference type="PANTHER" id="PTHR45661:SF3">
    <property type="entry name" value="IG-LIKE DOMAIN-CONTAINING PROTEIN"/>
    <property type="match status" value="1"/>
</dbReference>
<evidence type="ECO:0008006" key="3">
    <source>
        <dbReference type="Google" id="ProtNLM"/>
    </source>
</evidence>
<protein>
    <recommendedName>
        <fullName evidence="3">Leucine-rich repeat domain-containing protein</fullName>
    </recommendedName>
</protein>
<dbReference type="AlphaFoldDB" id="A0AAD3HC96"/>
<dbReference type="InterPro" id="IPR053139">
    <property type="entry name" value="Surface_bspA-like"/>
</dbReference>
<accession>A0AAD3HC96</accession>
<dbReference type="Proteomes" id="UP001054902">
    <property type="component" value="Unassembled WGS sequence"/>
</dbReference>
<dbReference type="InterPro" id="IPR032675">
    <property type="entry name" value="LRR_dom_sf"/>
</dbReference>
<dbReference type="PANTHER" id="PTHR45661">
    <property type="entry name" value="SURFACE ANTIGEN"/>
    <property type="match status" value="1"/>
</dbReference>
<gene>
    <name evidence="1" type="ORF">CTEN210_14350</name>
</gene>
<name>A0AAD3HC96_9STRA</name>
<dbReference type="EMBL" id="BLLK01000058">
    <property type="protein sequence ID" value="GFH57874.1"/>
    <property type="molecule type" value="Genomic_DNA"/>
</dbReference>
<dbReference type="SUPFAM" id="SSF52058">
    <property type="entry name" value="L domain-like"/>
    <property type="match status" value="1"/>
</dbReference>
<proteinExistence type="predicted"/>
<keyword evidence="2" id="KW-1185">Reference proteome</keyword>
<dbReference type="InterPro" id="IPR026906">
    <property type="entry name" value="LRR_5"/>
</dbReference>
<reference evidence="1 2" key="1">
    <citation type="journal article" date="2021" name="Sci. Rep.">
        <title>The genome of the diatom Chaetoceros tenuissimus carries an ancient integrated fragment of an extant virus.</title>
        <authorList>
            <person name="Hongo Y."/>
            <person name="Kimura K."/>
            <person name="Takaki Y."/>
            <person name="Yoshida Y."/>
            <person name="Baba S."/>
            <person name="Kobayashi G."/>
            <person name="Nagasaki K."/>
            <person name="Hano T."/>
            <person name="Tomaru Y."/>
        </authorList>
    </citation>
    <scope>NUCLEOTIDE SEQUENCE [LARGE SCALE GENOMIC DNA]</scope>
    <source>
        <strain evidence="1 2">NIES-3715</strain>
    </source>
</reference>
<comment type="caution">
    <text evidence="1">The sequence shown here is derived from an EMBL/GenBank/DDBJ whole genome shotgun (WGS) entry which is preliminary data.</text>
</comment>
<dbReference type="Gene3D" id="3.80.10.10">
    <property type="entry name" value="Ribonuclease Inhibitor"/>
    <property type="match status" value="1"/>
</dbReference>
<organism evidence="1 2">
    <name type="scientific">Chaetoceros tenuissimus</name>
    <dbReference type="NCBI Taxonomy" id="426638"/>
    <lineage>
        <taxon>Eukaryota</taxon>
        <taxon>Sar</taxon>
        <taxon>Stramenopiles</taxon>
        <taxon>Ochrophyta</taxon>
        <taxon>Bacillariophyta</taxon>
        <taxon>Coscinodiscophyceae</taxon>
        <taxon>Chaetocerotophycidae</taxon>
        <taxon>Chaetocerotales</taxon>
        <taxon>Chaetocerotaceae</taxon>
        <taxon>Chaetoceros</taxon>
    </lineage>
</organism>
<sequence>MKLTRWAEIVALGPGVRMHNGKKTLFWNGEKVRDEHTGEFLIYNREERDSWEVIVVLVGVEVIPQDTFCGCENIEMVIMADTVKRIENIAFSFCKSLEFIRLSRNLEFIGVQAFLFCESLTSIFIPSSCTEIDEEAFGWCTKLIILSVPQHTQLDENVIARTALVEASHFETNHYGNYEDFNEVNQWIKNINGDTDEFALHRACSSYNPITEIIHGIIKRQGLKAFYNKNEIDVTPLQYLAANPYADISQSALMKRYVLDMMGEVV</sequence>
<dbReference type="Pfam" id="PF13306">
    <property type="entry name" value="LRR_5"/>
    <property type="match status" value="1"/>
</dbReference>